<dbReference type="GO" id="GO:0009055">
    <property type="term" value="F:electron transfer activity"/>
    <property type="evidence" value="ECO:0007669"/>
    <property type="project" value="InterPro"/>
</dbReference>
<dbReference type="InterPro" id="IPR001055">
    <property type="entry name" value="Adrenodoxin-like"/>
</dbReference>
<dbReference type="CDD" id="cd00207">
    <property type="entry name" value="fer2"/>
    <property type="match status" value="1"/>
</dbReference>
<dbReference type="Gene3D" id="3.10.20.30">
    <property type="match status" value="1"/>
</dbReference>
<dbReference type="HOGENOM" id="CLU_082632_5_2_4"/>
<evidence type="ECO:0000256" key="3">
    <source>
        <dbReference type="ARBA" id="ARBA00022448"/>
    </source>
</evidence>
<evidence type="ECO:0000313" key="11">
    <source>
        <dbReference type="EMBL" id="ADM89704.1"/>
    </source>
</evidence>
<dbReference type="InterPro" id="IPR012675">
    <property type="entry name" value="Beta-grasp_dom_sf"/>
</dbReference>
<dbReference type="PANTHER" id="PTHR23426">
    <property type="entry name" value="FERREDOXIN/ADRENODOXIN"/>
    <property type="match status" value="1"/>
</dbReference>
<evidence type="ECO:0000256" key="7">
    <source>
        <dbReference type="ARBA" id="ARBA00023004"/>
    </source>
</evidence>
<evidence type="ECO:0000256" key="1">
    <source>
        <dbReference type="ARBA" id="ARBA00010914"/>
    </source>
</evidence>
<keyword evidence="3" id="KW-0813">Transport</keyword>
<evidence type="ECO:0000256" key="2">
    <source>
        <dbReference type="ARBA" id="ARBA00019395"/>
    </source>
</evidence>
<gene>
    <name evidence="11" type="primary">fdx</name>
    <name evidence="11" type="ordered locus">ZICARI_085</name>
</gene>
<dbReference type="InterPro" id="IPR018298">
    <property type="entry name" value="Adrenodoxin_Fe-S_BS"/>
</dbReference>
<organism evidence="11 12">
    <name type="scientific">Zinderia insecticola (strain CARI)</name>
    <dbReference type="NCBI Taxonomy" id="871271"/>
    <lineage>
        <taxon>Bacteria</taxon>
        <taxon>Pseudomonadati</taxon>
        <taxon>Pseudomonadota</taxon>
        <taxon>Betaproteobacteria</taxon>
        <taxon>Burkholderiales</taxon>
        <taxon>Oxalobacteraceae</taxon>
        <taxon>Candidatus Zinderia</taxon>
    </lineage>
</organism>
<dbReference type="InterPro" id="IPR036010">
    <property type="entry name" value="2Fe-2S_ferredoxin-like_sf"/>
</dbReference>
<keyword evidence="5" id="KW-0479">Metal-binding</keyword>
<comment type="similarity">
    <text evidence="1">Belongs to the adrenodoxin/putidaredoxin family.</text>
</comment>
<dbReference type="GO" id="GO:0051537">
    <property type="term" value="F:2 iron, 2 sulfur cluster binding"/>
    <property type="evidence" value="ECO:0007669"/>
    <property type="project" value="UniProtKB-KW"/>
</dbReference>
<dbReference type="KEGG" id="zin:ZICARI_085"/>
<protein>
    <recommendedName>
        <fullName evidence="2">2Fe-2S ferredoxin</fullName>
    </recommendedName>
</protein>
<dbReference type="PROSITE" id="PS00814">
    <property type="entry name" value="ADX"/>
    <property type="match status" value="1"/>
</dbReference>
<keyword evidence="8" id="KW-0411">Iron-sulfur</keyword>
<evidence type="ECO:0000256" key="8">
    <source>
        <dbReference type="ARBA" id="ARBA00023014"/>
    </source>
</evidence>
<reference evidence="11 12" key="1">
    <citation type="journal article" date="2010" name="Genome Biol. Evol.">
        <title>Functional convergence in reduced genomes of bacterial symbionts spanning 200 My of evolution.</title>
        <authorList>
            <person name="McCutcheon J.P."/>
            <person name="Moran N.A."/>
        </authorList>
    </citation>
    <scope>NUCLEOTIDE SEQUENCE [LARGE SCALE GENOMIC DNA]</scope>
    <source>
        <strain evidence="11 12">CARI</strain>
    </source>
</reference>
<dbReference type="AlphaFoldDB" id="E0TIS7"/>
<dbReference type="PROSITE" id="PS51085">
    <property type="entry name" value="2FE2S_FER_2"/>
    <property type="match status" value="1"/>
</dbReference>
<proteinExistence type="inferred from homology"/>
<keyword evidence="12" id="KW-1185">Reference proteome</keyword>
<dbReference type="PANTHER" id="PTHR23426:SF65">
    <property type="entry name" value="FERREDOXIN-2, MITOCHONDRIAL"/>
    <property type="match status" value="1"/>
</dbReference>
<accession>E0TIS7</accession>
<dbReference type="Proteomes" id="UP000001303">
    <property type="component" value="Chromosome"/>
</dbReference>
<dbReference type="InterPro" id="IPR001041">
    <property type="entry name" value="2Fe-2S_ferredoxin-type"/>
</dbReference>
<evidence type="ECO:0000256" key="9">
    <source>
        <dbReference type="ARBA" id="ARBA00034078"/>
    </source>
</evidence>
<dbReference type="Pfam" id="PF00111">
    <property type="entry name" value="Fer2"/>
    <property type="match status" value="1"/>
</dbReference>
<dbReference type="GO" id="GO:0046872">
    <property type="term" value="F:metal ion binding"/>
    <property type="evidence" value="ECO:0007669"/>
    <property type="project" value="UniProtKB-KW"/>
</dbReference>
<keyword evidence="4" id="KW-0001">2Fe-2S</keyword>
<evidence type="ECO:0000313" key="12">
    <source>
        <dbReference type="Proteomes" id="UP000001303"/>
    </source>
</evidence>
<dbReference type="NCBIfam" id="TIGR02007">
    <property type="entry name" value="fdx_isc"/>
    <property type="match status" value="1"/>
</dbReference>
<dbReference type="PRINTS" id="PR00355">
    <property type="entry name" value="ADRENODOXIN"/>
</dbReference>
<comment type="cofactor">
    <cofactor evidence="9">
        <name>[2Fe-2S] cluster</name>
        <dbReference type="ChEBI" id="CHEBI:190135"/>
    </cofactor>
</comment>
<dbReference type="GO" id="GO:0140647">
    <property type="term" value="P:P450-containing electron transport chain"/>
    <property type="evidence" value="ECO:0007669"/>
    <property type="project" value="InterPro"/>
</dbReference>
<evidence type="ECO:0000256" key="6">
    <source>
        <dbReference type="ARBA" id="ARBA00022982"/>
    </source>
</evidence>
<dbReference type="SUPFAM" id="SSF54292">
    <property type="entry name" value="2Fe-2S ferredoxin-like"/>
    <property type="match status" value="1"/>
</dbReference>
<evidence type="ECO:0000256" key="4">
    <source>
        <dbReference type="ARBA" id="ARBA00022714"/>
    </source>
</evidence>
<keyword evidence="6" id="KW-0249">Electron transport</keyword>
<feature type="domain" description="2Fe-2S ferredoxin-type" evidence="10">
    <location>
        <begin position="5"/>
        <end position="107"/>
    </location>
</feature>
<keyword evidence="7" id="KW-0408">Iron</keyword>
<name>E0TIS7_ZINIC</name>
<dbReference type="InterPro" id="IPR011536">
    <property type="entry name" value="Fdx_isc"/>
</dbReference>
<evidence type="ECO:0000256" key="5">
    <source>
        <dbReference type="ARBA" id="ARBA00022723"/>
    </source>
</evidence>
<evidence type="ECO:0000259" key="10">
    <source>
        <dbReference type="PROSITE" id="PS51085"/>
    </source>
</evidence>
<dbReference type="EMBL" id="CP002161">
    <property type="protein sequence ID" value="ADM89704.1"/>
    <property type="molecule type" value="Genomic_DNA"/>
</dbReference>
<dbReference type="STRING" id="871271.ZICARI_085"/>
<sequence>MKKKVKITILPNKKLCPKGIKIYGNKGENLCDVLIKNNIKIKHACEKSCACATCHVIIIKGYKNLNKIKQKEIEILENAWGYEKKSRLSCQVFLNKKNIKIKIPKYN</sequence>